<dbReference type="PANTHER" id="PTHR43390">
    <property type="entry name" value="SIGNAL PEPTIDASE I"/>
    <property type="match status" value="1"/>
</dbReference>
<comment type="catalytic activity">
    <reaction evidence="1 8">
        <text>Cleavage of hydrophobic, N-terminal signal or leader sequences from secreted and periplasmic proteins.</text>
        <dbReference type="EC" id="3.4.21.89"/>
    </reaction>
</comment>
<evidence type="ECO:0000256" key="2">
    <source>
        <dbReference type="ARBA" id="ARBA00009370"/>
    </source>
</evidence>
<evidence type="ECO:0000313" key="11">
    <source>
        <dbReference type="EMBL" id="GAN53793.1"/>
    </source>
</evidence>
<dbReference type="GO" id="GO:0009003">
    <property type="term" value="F:signal peptidase activity"/>
    <property type="evidence" value="ECO:0007669"/>
    <property type="project" value="UniProtKB-EC"/>
</dbReference>
<evidence type="ECO:0000256" key="4">
    <source>
        <dbReference type="ARBA" id="ARBA00019232"/>
    </source>
</evidence>
<dbReference type="InterPro" id="IPR036286">
    <property type="entry name" value="LexA/Signal_pep-like_sf"/>
</dbReference>
<evidence type="ECO:0000313" key="12">
    <source>
        <dbReference type="Proteomes" id="UP000032679"/>
    </source>
</evidence>
<dbReference type="PROSITE" id="PS00760">
    <property type="entry name" value="SPASE_I_2"/>
    <property type="match status" value="1"/>
</dbReference>
<reference evidence="11 12" key="1">
    <citation type="submission" date="2012-10" db="EMBL/GenBank/DDBJ databases">
        <title>Genome sequencing of Tanticharoenia sakaeratensis NBRC 103193.</title>
        <authorList>
            <person name="Azuma Y."/>
            <person name="Hadano H."/>
            <person name="Hirakawa H."/>
            <person name="Matsushita K."/>
        </authorList>
    </citation>
    <scope>NUCLEOTIDE SEQUENCE [LARGE SCALE GENOMIC DNA]</scope>
    <source>
        <strain evidence="11 12">NBRC 103193</strain>
    </source>
</reference>
<dbReference type="Pfam" id="PF10502">
    <property type="entry name" value="Peptidase_S26"/>
    <property type="match status" value="1"/>
</dbReference>
<comment type="similarity">
    <text evidence="2 9">Belongs to the peptidase S26 family.</text>
</comment>
<dbReference type="InterPro" id="IPR019756">
    <property type="entry name" value="Pept_S26A_signal_pept_1_Ser-AS"/>
</dbReference>
<dbReference type="PROSITE" id="PS00501">
    <property type="entry name" value="SPASE_I_1"/>
    <property type="match status" value="1"/>
</dbReference>
<dbReference type="InterPro" id="IPR000223">
    <property type="entry name" value="Pept_S26A_signal_pept_1"/>
</dbReference>
<comment type="subcellular location">
    <subcellularLocation>
        <location evidence="9">Membrane</location>
        <topology evidence="9">Single-pass type II membrane protein</topology>
    </subcellularLocation>
</comment>
<name>A0A0D6MKL3_9PROT</name>
<keyword evidence="6 8" id="KW-0378">Hydrolase</keyword>
<dbReference type="CDD" id="cd06530">
    <property type="entry name" value="S26_SPase_I"/>
    <property type="match status" value="1"/>
</dbReference>
<dbReference type="GO" id="GO:0006465">
    <property type="term" value="P:signal peptide processing"/>
    <property type="evidence" value="ECO:0007669"/>
    <property type="project" value="InterPro"/>
</dbReference>
<feature type="active site" evidence="7">
    <location>
        <position position="19"/>
    </location>
</feature>
<organism evidence="11 12">
    <name type="scientific">Tanticharoenia sakaeratensis NBRC 103193</name>
    <dbReference type="NCBI Taxonomy" id="1231623"/>
    <lineage>
        <taxon>Bacteria</taxon>
        <taxon>Pseudomonadati</taxon>
        <taxon>Pseudomonadota</taxon>
        <taxon>Alphaproteobacteria</taxon>
        <taxon>Acetobacterales</taxon>
        <taxon>Acetobacteraceae</taxon>
        <taxon>Tanticharoenia</taxon>
    </lineage>
</organism>
<dbReference type="Proteomes" id="UP000032679">
    <property type="component" value="Unassembled WGS sequence"/>
</dbReference>
<keyword evidence="5 8" id="KW-0645">Protease</keyword>
<evidence type="ECO:0000259" key="10">
    <source>
        <dbReference type="Pfam" id="PF10502"/>
    </source>
</evidence>
<dbReference type="NCBIfam" id="TIGR02227">
    <property type="entry name" value="sigpep_I_bact"/>
    <property type="match status" value="1"/>
</dbReference>
<accession>A0A0D6MKL3</accession>
<proteinExistence type="inferred from homology"/>
<dbReference type="GO" id="GO:0004252">
    <property type="term" value="F:serine-type endopeptidase activity"/>
    <property type="evidence" value="ECO:0007669"/>
    <property type="project" value="InterPro"/>
</dbReference>
<evidence type="ECO:0000256" key="5">
    <source>
        <dbReference type="ARBA" id="ARBA00022670"/>
    </source>
</evidence>
<dbReference type="InterPro" id="IPR019533">
    <property type="entry name" value="Peptidase_S26"/>
</dbReference>
<gene>
    <name evidence="11" type="ORF">Tasa_011_012</name>
</gene>
<dbReference type="STRING" id="1231623.Tasa_011_012"/>
<evidence type="ECO:0000256" key="1">
    <source>
        <dbReference type="ARBA" id="ARBA00000677"/>
    </source>
</evidence>
<dbReference type="PRINTS" id="PR00727">
    <property type="entry name" value="LEADERPTASE"/>
</dbReference>
<dbReference type="SUPFAM" id="SSF51306">
    <property type="entry name" value="LexA/Signal peptidase"/>
    <property type="match status" value="1"/>
</dbReference>
<comment type="caution">
    <text evidence="11">The sequence shown here is derived from an EMBL/GenBank/DDBJ whole genome shotgun (WGS) entry which is preliminary data.</text>
</comment>
<dbReference type="GO" id="GO:0016020">
    <property type="term" value="C:membrane"/>
    <property type="evidence" value="ECO:0007669"/>
    <property type="project" value="UniProtKB-SubCell"/>
</dbReference>
<dbReference type="PANTHER" id="PTHR43390:SF1">
    <property type="entry name" value="CHLOROPLAST PROCESSING PEPTIDASE"/>
    <property type="match status" value="1"/>
</dbReference>
<feature type="domain" description="Peptidase S26" evidence="10">
    <location>
        <begin position="2"/>
        <end position="200"/>
    </location>
</feature>
<evidence type="ECO:0000256" key="7">
    <source>
        <dbReference type="PIRSR" id="PIRSR600223-1"/>
    </source>
</evidence>
<dbReference type="PROSITE" id="PS00761">
    <property type="entry name" value="SPASE_I_3"/>
    <property type="match status" value="1"/>
</dbReference>
<dbReference type="Gene3D" id="2.10.109.10">
    <property type="entry name" value="Umud Fragment, subunit A"/>
    <property type="match status" value="1"/>
</dbReference>
<dbReference type="EC" id="3.4.21.89" evidence="3 8"/>
<dbReference type="InterPro" id="IPR019757">
    <property type="entry name" value="Pept_S26A_signal_pept_1_Lys-AS"/>
</dbReference>
<protein>
    <recommendedName>
        <fullName evidence="4 8">Signal peptidase I</fullName>
        <ecNumber evidence="3 8">3.4.21.89</ecNumber>
    </recommendedName>
</protein>
<dbReference type="AlphaFoldDB" id="A0A0D6MKL3"/>
<dbReference type="EMBL" id="BALE01000011">
    <property type="protein sequence ID" value="GAN53793.1"/>
    <property type="molecule type" value="Genomic_DNA"/>
</dbReference>
<feature type="active site" evidence="7">
    <location>
        <position position="82"/>
    </location>
</feature>
<evidence type="ECO:0000256" key="6">
    <source>
        <dbReference type="ARBA" id="ARBA00022801"/>
    </source>
</evidence>
<dbReference type="InterPro" id="IPR019758">
    <property type="entry name" value="Pept_S26A_signal_pept_1_CS"/>
</dbReference>
<sequence length="215" mass="23277">MALGATSALASSYHVPSGSMEPTLMIGDHIIAAKFAYGYSTANLPFGNLLLHSDHRLFERLPARRDVVVFGGPAHPAITLVKRVIALPGDRIRLTAGHIWLNGREVPWHDDGPAVEELPDGQSVPAERLTEALPDGRTHDVPKILAYGPYDNMPELTVPPGHLFVMGDNRDNSADSRVAVAQGGVGLLPVWNLEGRAMVVAGSRRHLARWVPTRL</sequence>
<evidence type="ECO:0000256" key="9">
    <source>
        <dbReference type="RuleBase" id="RU362042"/>
    </source>
</evidence>
<keyword evidence="12" id="KW-1185">Reference proteome</keyword>
<evidence type="ECO:0000256" key="3">
    <source>
        <dbReference type="ARBA" id="ARBA00013208"/>
    </source>
</evidence>
<evidence type="ECO:0000256" key="8">
    <source>
        <dbReference type="RuleBase" id="RU003993"/>
    </source>
</evidence>